<dbReference type="OrthoDB" id="3036244at2759"/>
<dbReference type="AlphaFoldDB" id="A0A9W9ATG2"/>
<reference evidence="1" key="1">
    <citation type="submission" date="2022-08" db="EMBL/GenBank/DDBJ databases">
        <title>A Global Phylogenomic Analysis of the Shiitake Genus Lentinula.</title>
        <authorList>
            <consortium name="DOE Joint Genome Institute"/>
            <person name="Sierra-Patev S."/>
            <person name="Min B."/>
            <person name="Naranjo-Ortiz M."/>
            <person name="Looney B."/>
            <person name="Konkel Z."/>
            <person name="Slot J.C."/>
            <person name="Sakamoto Y."/>
            <person name="Steenwyk J.L."/>
            <person name="Rokas A."/>
            <person name="Carro J."/>
            <person name="Camarero S."/>
            <person name="Ferreira P."/>
            <person name="Molpeceres G."/>
            <person name="Ruiz-Duenas F.J."/>
            <person name="Serrano A."/>
            <person name="Henrissat B."/>
            <person name="Drula E."/>
            <person name="Hughes K.W."/>
            <person name="Mata J.L."/>
            <person name="Ishikawa N.K."/>
            <person name="Vargas-Isla R."/>
            <person name="Ushijima S."/>
            <person name="Smith C.A."/>
            <person name="Ahrendt S."/>
            <person name="Andreopoulos W."/>
            <person name="He G."/>
            <person name="Labutti K."/>
            <person name="Lipzen A."/>
            <person name="Ng V."/>
            <person name="Riley R."/>
            <person name="Sandor L."/>
            <person name="Barry K."/>
            <person name="Martinez A.T."/>
            <person name="Xiao Y."/>
            <person name="Gibbons J.G."/>
            <person name="Terashima K."/>
            <person name="Grigoriev I.V."/>
            <person name="Hibbett D.S."/>
        </authorList>
    </citation>
    <scope>NUCLEOTIDE SEQUENCE</scope>
    <source>
        <strain evidence="1">JLM2183</strain>
    </source>
</reference>
<sequence length="68" mass="7063">MALAPTVVTCGLAAAQEEIDIINDVACIAAAVQLGTDFPSTCTACAKRFGKGVETETQKITSKLSEIF</sequence>
<evidence type="ECO:0000313" key="1">
    <source>
        <dbReference type="EMBL" id="KAJ4490172.1"/>
    </source>
</evidence>
<organism evidence="1 2">
    <name type="scientific">Lentinula aciculospora</name>
    <dbReference type="NCBI Taxonomy" id="153920"/>
    <lineage>
        <taxon>Eukaryota</taxon>
        <taxon>Fungi</taxon>
        <taxon>Dikarya</taxon>
        <taxon>Basidiomycota</taxon>
        <taxon>Agaricomycotina</taxon>
        <taxon>Agaricomycetes</taxon>
        <taxon>Agaricomycetidae</taxon>
        <taxon>Agaricales</taxon>
        <taxon>Marasmiineae</taxon>
        <taxon>Omphalotaceae</taxon>
        <taxon>Lentinula</taxon>
    </lineage>
</organism>
<name>A0A9W9ATG2_9AGAR</name>
<dbReference type="Proteomes" id="UP001150266">
    <property type="component" value="Unassembled WGS sequence"/>
</dbReference>
<gene>
    <name evidence="1" type="ORF">J3R30DRAFT_3419521</name>
</gene>
<accession>A0A9W9ATG2</accession>
<protein>
    <recommendedName>
        <fullName evidence="3">Fungal calcium binding protein domain-containing protein</fullName>
    </recommendedName>
</protein>
<proteinExistence type="predicted"/>
<dbReference type="EMBL" id="JAOTPV010000001">
    <property type="protein sequence ID" value="KAJ4490172.1"/>
    <property type="molecule type" value="Genomic_DNA"/>
</dbReference>
<evidence type="ECO:0000313" key="2">
    <source>
        <dbReference type="Proteomes" id="UP001150266"/>
    </source>
</evidence>
<comment type="caution">
    <text evidence="1">The sequence shown here is derived from an EMBL/GenBank/DDBJ whole genome shotgun (WGS) entry which is preliminary data.</text>
</comment>
<keyword evidence="2" id="KW-1185">Reference proteome</keyword>
<evidence type="ECO:0008006" key="3">
    <source>
        <dbReference type="Google" id="ProtNLM"/>
    </source>
</evidence>